<evidence type="ECO:0000256" key="3">
    <source>
        <dbReference type="ARBA" id="ARBA00022691"/>
    </source>
</evidence>
<protein>
    <recommendedName>
        <fullName evidence="5">Release factor glutamine methyltransferase</fullName>
        <shortName evidence="5">RF MTase</shortName>
        <ecNumber evidence="5">2.1.1.297</ecNumber>
    </recommendedName>
    <alternativeName>
        <fullName evidence="5">N5-glutamine methyltransferase PrmC</fullName>
    </alternativeName>
    <alternativeName>
        <fullName evidence="5">Protein-(glutamine-N5) MTase PrmC</fullName>
    </alternativeName>
    <alternativeName>
        <fullName evidence="5">Protein-glutamine N-methyltransferase PrmC</fullName>
    </alternativeName>
</protein>
<dbReference type="SUPFAM" id="SSF53335">
    <property type="entry name" value="S-adenosyl-L-methionine-dependent methyltransferases"/>
    <property type="match status" value="1"/>
</dbReference>
<feature type="binding site" evidence="5">
    <location>
        <begin position="145"/>
        <end position="149"/>
    </location>
    <ligand>
        <name>S-adenosyl-L-methionine</name>
        <dbReference type="ChEBI" id="CHEBI:59789"/>
    </ligand>
</feature>
<feature type="binding site" evidence="5">
    <location>
        <position position="212"/>
    </location>
    <ligand>
        <name>S-adenosyl-L-methionine</name>
        <dbReference type="ChEBI" id="CHEBI:59789"/>
    </ligand>
</feature>
<evidence type="ECO:0000256" key="6">
    <source>
        <dbReference type="SAM" id="MobiDB-lite"/>
    </source>
</evidence>
<keyword evidence="2 5" id="KW-0808">Transferase</keyword>
<dbReference type="CDD" id="cd02440">
    <property type="entry name" value="AdoMet_MTases"/>
    <property type="match status" value="1"/>
</dbReference>
<feature type="binding site" evidence="5">
    <location>
        <position position="168"/>
    </location>
    <ligand>
        <name>S-adenosyl-L-methionine</name>
        <dbReference type="ChEBI" id="CHEBI:59789"/>
    </ligand>
</feature>
<feature type="compositionally biased region" description="Pro residues" evidence="6">
    <location>
        <begin position="1"/>
        <end position="11"/>
    </location>
</feature>
<comment type="caution">
    <text evidence="9">The sequence shown here is derived from an EMBL/GenBank/DDBJ whole genome shotgun (WGS) entry which is preliminary data.</text>
</comment>
<dbReference type="PROSITE" id="PS00092">
    <property type="entry name" value="N6_MTASE"/>
    <property type="match status" value="1"/>
</dbReference>
<dbReference type="PANTHER" id="PTHR18895:SF74">
    <property type="entry name" value="MTRF1L RELEASE FACTOR GLUTAMINE METHYLTRANSFERASE"/>
    <property type="match status" value="1"/>
</dbReference>
<evidence type="ECO:0000256" key="1">
    <source>
        <dbReference type="ARBA" id="ARBA00022603"/>
    </source>
</evidence>
<dbReference type="GO" id="GO:0003676">
    <property type="term" value="F:nucleic acid binding"/>
    <property type="evidence" value="ECO:0007669"/>
    <property type="project" value="InterPro"/>
</dbReference>
<reference evidence="9" key="2">
    <citation type="submission" date="2020-09" db="EMBL/GenBank/DDBJ databases">
        <authorList>
            <person name="Sun Q."/>
            <person name="Kim S."/>
        </authorList>
    </citation>
    <scope>NUCLEOTIDE SEQUENCE</scope>
    <source>
        <strain evidence="9">KCTC 32513</strain>
    </source>
</reference>
<dbReference type="PANTHER" id="PTHR18895">
    <property type="entry name" value="HEMK METHYLTRANSFERASE"/>
    <property type="match status" value="1"/>
</dbReference>
<keyword evidence="1 5" id="KW-0489">Methyltransferase</keyword>
<dbReference type="InterPro" id="IPR002052">
    <property type="entry name" value="DNA_methylase_N6_adenine_CS"/>
</dbReference>
<dbReference type="InterPro" id="IPR029063">
    <property type="entry name" value="SAM-dependent_MTases_sf"/>
</dbReference>
<dbReference type="GO" id="GO:0102559">
    <property type="term" value="F:peptide chain release factor N(5)-glutamine methyltransferase activity"/>
    <property type="evidence" value="ECO:0007669"/>
    <property type="project" value="UniProtKB-EC"/>
</dbReference>
<dbReference type="InterPro" id="IPR050320">
    <property type="entry name" value="N5-glutamine_MTase"/>
</dbReference>
<evidence type="ECO:0000259" key="8">
    <source>
        <dbReference type="Pfam" id="PF17827"/>
    </source>
</evidence>
<dbReference type="Pfam" id="PF17827">
    <property type="entry name" value="PrmC_N"/>
    <property type="match status" value="1"/>
</dbReference>
<proteinExistence type="inferred from homology"/>
<dbReference type="GO" id="GO:0032259">
    <property type="term" value="P:methylation"/>
    <property type="evidence" value="ECO:0007669"/>
    <property type="project" value="UniProtKB-KW"/>
</dbReference>
<name>A0A8J3G349_9PROT</name>
<dbReference type="Gene3D" id="3.40.50.150">
    <property type="entry name" value="Vaccinia Virus protein VP39"/>
    <property type="match status" value="1"/>
</dbReference>
<accession>A0A8J3G349</accession>
<dbReference type="Pfam" id="PF05175">
    <property type="entry name" value="MTS"/>
    <property type="match status" value="1"/>
</dbReference>
<evidence type="ECO:0000259" key="7">
    <source>
        <dbReference type="Pfam" id="PF05175"/>
    </source>
</evidence>
<evidence type="ECO:0000313" key="9">
    <source>
        <dbReference type="EMBL" id="GHB00476.1"/>
    </source>
</evidence>
<dbReference type="InterPro" id="IPR007848">
    <property type="entry name" value="Small_mtfrase_dom"/>
</dbReference>
<evidence type="ECO:0000256" key="4">
    <source>
        <dbReference type="ARBA" id="ARBA00048391"/>
    </source>
</evidence>
<feature type="binding site" evidence="5">
    <location>
        <position position="197"/>
    </location>
    <ligand>
        <name>S-adenosyl-L-methionine</name>
        <dbReference type="ChEBI" id="CHEBI:59789"/>
    </ligand>
</feature>
<comment type="similarity">
    <text evidence="5">Belongs to the protein N5-glutamine methyltransferase family. PrmC subfamily.</text>
</comment>
<keyword evidence="10" id="KW-1185">Reference proteome</keyword>
<evidence type="ECO:0000256" key="5">
    <source>
        <dbReference type="HAMAP-Rule" id="MF_02126"/>
    </source>
</evidence>
<dbReference type="NCBIfam" id="TIGR03534">
    <property type="entry name" value="RF_mod_PrmC"/>
    <property type="match status" value="1"/>
</dbReference>
<dbReference type="Gene3D" id="1.10.8.10">
    <property type="entry name" value="DNA helicase RuvA subunit, C-terminal domain"/>
    <property type="match status" value="1"/>
</dbReference>
<dbReference type="InterPro" id="IPR004556">
    <property type="entry name" value="HemK-like"/>
</dbReference>
<evidence type="ECO:0000256" key="2">
    <source>
        <dbReference type="ARBA" id="ARBA00022679"/>
    </source>
</evidence>
<keyword evidence="3 5" id="KW-0949">S-adenosyl-L-methionine</keyword>
<dbReference type="EMBL" id="BMZH01000011">
    <property type="protein sequence ID" value="GHB00476.1"/>
    <property type="molecule type" value="Genomic_DNA"/>
</dbReference>
<dbReference type="Proteomes" id="UP000634004">
    <property type="component" value="Unassembled WGS sequence"/>
</dbReference>
<gene>
    <name evidence="5 9" type="primary">prmC</name>
    <name evidence="9" type="ORF">GCM10009069_24110</name>
</gene>
<feature type="domain" description="Release factor glutamine methyltransferase N-terminal" evidence="8">
    <location>
        <begin position="36"/>
        <end position="101"/>
    </location>
</feature>
<dbReference type="AlphaFoldDB" id="A0A8J3G349"/>
<dbReference type="HAMAP" id="MF_02126">
    <property type="entry name" value="RF_methyltr_PrmC"/>
    <property type="match status" value="1"/>
</dbReference>
<feature type="binding site" evidence="5">
    <location>
        <begin position="212"/>
        <end position="215"/>
    </location>
    <ligand>
        <name>substrate</name>
    </ligand>
</feature>
<comment type="function">
    <text evidence="5">Methylates the class 1 translation termination release factors RF1/PrfA and RF2/PrfB on the glutamine residue of the universally conserved GGQ motif.</text>
</comment>
<dbReference type="InterPro" id="IPR019874">
    <property type="entry name" value="RF_methyltr_PrmC"/>
</dbReference>
<evidence type="ECO:0000313" key="10">
    <source>
        <dbReference type="Proteomes" id="UP000634004"/>
    </source>
</evidence>
<comment type="catalytic activity">
    <reaction evidence="4 5">
        <text>L-glutaminyl-[peptide chain release factor] + S-adenosyl-L-methionine = N(5)-methyl-L-glutaminyl-[peptide chain release factor] + S-adenosyl-L-homocysteine + H(+)</text>
        <dbReference type="Rhea" id="RHEA:42896"/>
        <dbReference type="Rhea" id="RHEA-COMP:10271"/>
        <dbReference type="Rhea" id="RHEA-COMP:10272"/>
        <dbReference type="ChEBI" id="CHEBI:15378"/>
        <dbReference type="ChEBI" id="CHEBI:30011"/>
        <dbReference type="ChEBI" id="CHEBI:57856"/>
        <dbReference type="ChEBI" id="CHEBI:59789"/>
        <dbReference type="ChEBI" id="CHEBI:61891"/>
        <dbReference type="EC" id="2.1.1.297"/>
    </reaction>
</comment>
<dbReference type="EC" id="2.1.1.297" evidence="5"/>
<feature type="region of interest" description="Disordered" evidence="6">
    <location>
        <begin position="1"/>
        <end position="22"/>
    </location>
</feature>
<organism evidence="9 10">
    <name type="scientific">Algimonas arctica</name>
    <dbReference type="NCBI Taxonomy" id="1479486"/>
    <lineage>
        <taxon>Bacteria</taxon>
        <taxon>Pseudomonadati</taxon>
        <taxon>Pseudomonadota</taxon>
        <taxon>Alphaproteobacteria</taxon>
        <taxon>Maricaulales</taxon>
        <taxon>Robiginitomaculaceae</taxon>
        <taxon>Algimonas</taxon>
    </lineage>
</organism>
<reference evidence="9" key="1">
    <citation type="journal article" date="2014" name="Int. J. Syst. Evol. Microbiol.">
        <title>Complete genome sequence of Corynebacterium casei LMG S-19264T (=DSM 44701T), isolated from a smear-ripened cheese.</title>
        <authorList>
            <consortium name="US DOE Joint Genome Institute (JGI-PGF)"/>
            <person name="Walter F."/>
            <person name="Albersmeier A."/>
            <person name="Kalinowski J."/>
            <person name="Ruckert C."/>
        </authorList>
    </citation>
    <scope>NUCLEOTIDE SEQUENCE</scope>
    <source>
        <strain evidence="9">KCTC 32513</strain>
    </source>
</reference>
<sequence>MSAPPPPPSNDPSPLDQRTSSSLSSGLTYRAIKRAMAQQFAAADLPFADEDALDLLLGLSGLTHADYVMTGAAPVPAEHRQALNAATDRRLNGEPVDRILGWRDFYGRRFAVDHVLSPRGDTEVLLLAALTAIRDIKAPSLIDLGTGSGALAVSLLCERPNATGLATDRDPAALRTARRNAKAHGVTDRLTFLQSDWFNDLPARPVDAILSNPPYITTAAMAALDREVSAHDPDGALHGGVDGLDPYRILIPGARAFLRPEGWLGVEIGFDQGDAVRTLFLASGYRHVRIILDPAGLDRVVCGQI</sequence>
<dbReference type="InterPro" id="IPR040758">
    <property type="entry name" value="PrmC_N"/>
</dbReference>
<dbReference type="NCBIfam" id="TIGR00536">
    <property type="entry name" value="hemK_fam"/>
    <property type="match status" value="1"/>
</dbReference>
<dbReference type="RefSeq" id="WP_189498788.1">
    <property type="nucleotide sequence ID" value="NZ_BMZH01000011.1"/>
</dbReference>
<feature type="domain" description="Methyltransferase small" evidence="7">
    <location>
        <begin position="125"/>
        <end position="220"/>
    </location>
</feature>